<dbReference type="CDD" id="cd03139">
    <property type="entry name" value="GATase1_PfpI_2"/>
    <property type="match status" value="1"/>
</dbReference>
<protein>
    <submittedName>
        <fullName evidence="3">DJ-1/PfpI family protein</fullName>
    </submittedName>
</protein>
<sequence>MNIQIVLFEGVDLLDAIAPYEVFSAASMYTSEEIMVEFVGSDDEEHVLSGINNYPLTVSNKLDLSKKGIVLIPGASGSVSIVENDPNSVPIKLKRASETGLRDQIIEAINDPDILVTTVCGGSLIMAMIGVLEGRHVVTHHMGMDLLSATGAIPINARVVDDGDIISGAGVTSGLDLALYVVERELGPRIAHEVEQFFQYEKRGTVWKNEGAKPILSPSTQAEKAFNQDEKSEHLNQRDLLGDWEVSISTPVGKMQFVYTFILNKDGVLTGTATDQSDQTNVSNLEDINMKNKSIIWTQKVKKPMSLKLKFEVNKAEDQLKGVAKAGLISSKFIGKRIR</sequence>
<dbReference type="SUPFAM" id="SSF52317">
    <property type="entry name" value="Class I glutamine amidotransferase-like"/>
    <property type="match status" value="1"/>
</dbReference>
<reference evidence="3 4" key="1">
    <citation type="submission" date="2023-03" db="EMBL/GenBank/DDBJ databases">
        <title>Bacillus Genome Sequencing.</title>
        <authorList>
            <person name="Dunlap C."/>
        </authorList>
    </citation>
    <scope>NUCLEOTIDE SEQUENCE [LARGE SCALE GENOMIC DNA]</scope>
    <source>
        <strain evidence="3 4">B-4107</strain>
    </source>
</reference>
<evidence type="ECO:0000313" key="4">
    <source>
        <dbReference type="Proteomes" id="UP001341820"/>
    </source>
</evidence>
<evidence type="ECO:0000313" key="3">
    <source>
        <dbReference type="EMBL" id="MED4130021.1"/>
    </source>
</evidence>
<dbReference type="EMBL" id="JAROAS010000048">
    <property type="protein sequence ID" value="MED4130021.1"/>
    <property type="molecule type" value="Genomic_DNA"/>
</dbReference>
<dbReference type="Proteomes" id="UP001341820">
    <property type="component" value="Unassembled WGS sequence"/>
</dbReference>
<accession>A0ABU6NPZ5</accession>
<dbReference type="InterPro" id="IPR029062">
    <property type="entry name" value="Class_I_gatase-like"/>
</dbReference>
<feature type="region of interest" description="Disordered" evidence="1">
    <location>
        <begin position="212"/>
        <end position="231"/>
    </location>
</feature>
<dbReference type="InterPro" id="IPR002818">
    <property type="entry name" value="DJ-1/PfpI"/>
</dbReference>
<dbReference type="RefSeq" id="WP_144558980.1">
    <property type="nucleotide sequence ID" value="NZ_CP042163.1"/>
</dbReference>
<dbReference type="InterPro" id="IPR052158">
    <property type="entry name" value="INH-QAR"/>
</dbReference>
<evidence type="ECO:0000256" key="1">
    <source>
        <dbReference type="SAM" id="MobiDB-lite"/>
    </source>
</evidence>
<name>A0ABU6NPZ5_9BACI</name>
<dbReference type="PANTHER" id="PTHR43130">
    <property type="entry name" value="ARAC-FAMILY TRANSCRIPTIONAL REGULATOR"/>
    <property type="match status" value="1"/>
</dbReference>
<dbReference type="PANTHER" id="PTHR43130:SF2">
    <property type="entry name" value="DJ-1_PFPI DOMAIN-CONTAINING PROTEIN"/>
    <property type="match status" value="1"/>
</dbReference>
<organism evidence="3 4">
    <name type="scientific">Shouchella miscanthi</name>
    <dbReference type="NCBI Taxonomy" id="2598861"/>
    <lineage>
        <taxon>Bacteria</taxon>
        <taxon>Bacillati</taxon>
        <taxon>Bacillota</taxon>
        <taxon>Bacilli</taxon>
        <taxon>Bacillales</taxon>
        <taxon>Bacillaceae</taxon>
        <taxon>Shouchella</taxon>
    </lineage>
</organism>
<gene>
    <name evidence="3" type="ORF">P5F74_17960</name>
</gene>
<keyword evidence="4" id="KW-1185">Reference proteome</keyword>
<dbReference type="Pfam" id="PF01965">
    <property type="entry name" value="DJ-1_PfpI"/>
    <property type="match status" value="1"/>
</dbReference>
<evidence type="ECO:0000259" key="2">
    <source>
        <dbReference type="Pfam" id="PF01965"/>
    </source>
</evidence>
<feature type="domain" description="DJ-1/PfpI" evidence="2">
    <location>
        <begin position="2"/>
        <end position="183"/>
    </location>
</feature>
<dbReference type="Gene3D" id="3.40.50.880">
    <property type="match status" value="1"/>
</dbReference>
<comment type="caution">
    <text evidence="3">The sequence shown here is derived from an EMBL/GenBank/DDBJ whole genome shotgun (WGS) entry which is preliminary data.</text>
</comment>
<proteinExistence type="predicted"/>